<dbReference type="InterPro" id="IPR046335">
    <property type="entry name" value="LacI/GalR-like_sensor"/>
</dbReference>
<dbReference type="InParanoid" id="F1Z4S7"/>
<dbReference type="CDD" id="cd01545">
    <property type="entry name" value="PBP1_SalR"/>
    <property type="match status" value="1"/>
</dbReference>
<evidence type="ECO:0000256" key="3">
    <source>
        <dbReference type="ARBA" id="ARBA00023163"/>
    </source>
</evidence>
<keyword evidence="6" id="KW-1185">Reference proteome</keyword>
<feature type="domain" description="HTH lacI-type" evidence="4">
    <location>
        <begin position="29"/>
        <end position="83"/>
    </location>
</feature>
<dbReference type="PROSITE" id="PS50932">
    <property type="entry name" value="HTH_LACI_2"/>
    <property type="match status" value="1"/>
</dbReference>
<protein>
    <submittedName>
        <fullName evidence="5">LacI family transcription regulator</fullName>
    </submittedName>
</protein>
<dbReference type="EMBL" id="AEWJ01000022">
    <property type="protein sequence ID" value="EGD60386.1"/>
    <property type="molecule type" value="Genomic_DNA"/>
</dbReference>
<evidence type="ECO:0000256" key="2">
    <source>
        <dbReference type="ARBA" id="ARBA00023125"/>
    </source>
</evidence>
<dbReference type="AlphaFoldDB" id="F1Z4S7"/>
<dbReference type="InterPro" id="IPR000843">
    <property type="entry name" value="HTH_LacI"/>
</dbReference>
<evidence type="ECO:0000313" key="5">
    <source>
        <dbReference type="EMBL" id="EGD60386.1"/>
    </source>
</evidence>
<keyword evidence="1" id="KW-0805">Transcription regulation</keyword>
<keyword evidence="3" id="KW-0804">Transcription</keyword>
<dbReference type="eggNOG" id="COG1609">
    <property type="taxonomic scope" value="Bacteria"/>
</dbReference>
<dbReference type="InterPro" id="IPR028082">
    <property type="entry name" value="Peripla_BP_I"/>
</dbReference>
<keyword evidence="2" id="KW-0238">DNA-binding</keyword>
<gene>
    <name evidence="5" type="ORF">Y88_0034</name>
</gene>
<dbReference type="PROSITE" id="PS00356">
    <property type="entry name" value="HTH_LACI_1"/>
    <property type="match status" value="1"/>
</dbReference>
<dbReference type="SUPFAM" id="SSF47413">
    <property type="entry name" value="lambda repressor-like DNA-binding domains"/>
    <property type="match status" value="1"/>
</dbReference>
<dbReference type="Proteomes" id="UP000004728">
    <property type="component" value="Unassembled WGS sequence"/>
</dbReference>
<dbReference type="Gene3D" id="1.10.260.40">
    <property type="entry name" value="lambda repressor-like DNA-binding domains"/>
    <property type="match status" value="1"/>
</dbReference>
<dbReference type="InterPro" id="IPR010982">
    <property type="entry name" value="Lambda_DNA-bd_dom_sf"/>
</dbReference>
<dbReference type="Pfam" id="PF13377">
    <property type="entry name" value="Peripla_BP_3"/>
    <property type="match status" value="1"/>
</dbReference>
<evidence type="ECO:0000256" key="1">
    <source>
        <dbReference type="ARBA" id="ARBA00023015"/>
    </source>
</evidence>
<dbReference type="GO" id="GO:0003700">
    <property type="term" value="F:DNA-binding transcription factor activity"/>
    <property type="evidence" value="ECO:0007669"/>
    <property type="project" value="TreeGrafter"/>
</dbReference>
<evidence type="ECO:0000313" key="6">
    <source>
        <dbReference type="Proteomes" id="UP000004728"/>
    </source>
</evidence>
<dbReference type="PANTHER" id="PTHR30146:SF153">
    <property type="entry name" value="LACTOSE OPERON REPRESSOR"/>
    <property type="match status" value="1"/>
</dbReference>
<accession>F1Z4S7</accession>
<dbReference type="GO" id="GO:0000976">
    <property type="term" value="F:transcription cis-regulatory region binding"/>
    <property type="evidence" value="ECO:0007669"/>
    <property type="project" value="TreeGrafter"/>
</dbReference>
<dbReference type="STRING" id="983920.Y88_0034"/>
<dbReference type="OrthoDB" id="7939625at2"/>
<dbReference type="SMART" id="SM00354">
    <property type="entry name" value="HTH_LACI"/>
    <property type="match status" value="1"/>
</dbReference>
<sequence>MNALNLLVVGPLYGDNPGEGIAMQKPKKVTIEDVATAAGVSRQTVSRVINNGPNVKPAVRQRVEAMVEKLGYVPNLSARRMGGGRSYLILSINDRARTFENWTSGRGNDWVDQMLYGGMSECERHNYHIVLELIDTDTDTAIPQISRAIGSLRPDGVILTPPHCDNGELTDWLDRQGIPCARVGHSEGGHFVDVFMDDAGAMREVTRHLLDLGHRHIGFLTGPLSYGPSQRRRAAFREALAEAGLPETAGPIGAGNFYFDMAVEVLEQMLDTPSPPTAIIADNDKMAFAALHVAAGRGLKVPDDLSVISFEDTPGVRFSVPPLTAIRQPTAAMIGKACAQLIAISKGEDGFGAFEAPYEFVVRSTTQMPHG</sequence>
<dbReference type="Gene3D" id="3.40.50.2300">
    <property type="match status" value="2"/>
</dbReference>
<proteinExistence type="predicted"/>
<dbReference type="PANTHER" id="PTHR30146">
    <property type="entry name" value="LACI-RELATED TRANSCRIPTIONAL REPRESSOR"/>
    <property type="match status" value="1"/>
</dbReference>
<evidence type="ECO:0000259" key="4">
    <source>
        <dbReference type="PROSITE" id="PS50932"/>
    </source>
</evidence>
<name>F1Z4S7_9SPHN</name>
<dbReference type="FunCoup" id="F1Z4S7">
    <property type="interactions" value="46"/>
</dbReference>
<dbReference type="PRINTS" id="PR00036">
    <property type="entry name" value="HTHLACI"/>
</dbReference>
<dbReference type="Pfam" id="PF00356">
    <property type="entry name" value="LacI"/>
    <property type="match status" value="1"/>
</dbReference>
<dbReference type="CDD" id="cd01392">
    <property type="entry name" value="HTH_LacI"/>
    <property type="match status" value="1"/>
</dbReference>
<reference evidence="5 6" key="1">
    <citation type="journal article" date="2012" name="J. Bacteriol.">
        <title>Draft Genome Sequence of Novosphingobium nitrogenifigens Y88T.</title>
        <authorList>
            <person name="Strabala T.J."/>
            <person name="Macdonald L."/>
            <person name="Liu V."/>
            <person name="Smit A.M."/>
        </authorList>
    </citation>
    <scope>NUCLEOTIDE SEQUENCE [LARGE SCALE GENOMIC DNA]</scope>
    <source>
        <strain evidence="5 6">DSM 19370</strain>
    </source>
</reference>
<dbReference type="SUPFAM" id="SSF53822">
    <property type="entry name" value="Periplasmic binding protein-like I"/>
    <property type="match status" value="1"/>
</dbReference>
<comment type="caution">
    <text evidence="5">The sequence shown here is derived from an EMBL/GenBank/DDBJ whole genome shotgun (WGS) entry which is preliminary data.</text>
</comment>
<dbReference type="HOGENOM" id="CLU_037628_6_4_5"/>
<organism evidence="5 6">
    <name type="scientific">Novosphingobium nitrogenifigens DSM 19370</name>
    <dbReference type="NCBI Taxonomy" id="983920"/>
    <lineage>
        <taxon>Bacteria</taxon>
        <taxon>Pseudomonadati</taxon>
        <taxon>Pseudomonadota</taxon>
        <taxon>Alphaproteobacteria</taxon>
        <taxon>Sphingomonadales</taxon>
        <taxon>Sphingomonadaceae</taxon>
        <taxon>Novosphingobium</taxon>
    </lineage>
</organism>